<feature type="binding site" evidence="9">
    <location>
        <begin position="20"/>
        <end position="25"/>
    </location>
    <ligand>
        <name>ATP</name>
        <dbReference type="ChEBI" id="CHEBI:30616"/>
    </ligand>
</feature>
<evidence type="ECO:0000256" key="2">
    <source>
        <dbReference type="ARBA" id="ARBA00022598"/>
    </source>
</evidence>
<keyword evidence="6 9" id="KW-0067">ATP-binding</keyword>
<dbReference type="EC" id="6.3.3.3" evidence="9"/>
<feature type="binding site" evidence="9">
    <location>
        <position position="49"/>
    </location>
    <ligand>
        <name>substrate</name>
    </ligand>
</feature>
<comment type="subunit">
    <text evidence="9">Homodimer.</text>
</comment>
<keyword evidence="3 9" id="KW-0479">Metal-binding</keyword>
<protein>
    <recommendedName>
        <fullName evidence="9">ATP-dependent dethiobiotin synthetase BioD</fullName>
        <ecNumber evidence="9">6.3.3.3</ecNumber>
    </recommendedName>
    <alternativeName>
        <fullName evidence="9">DTB synthetase</fullName>
        <shortName evidence="9">DTBS</shortName>
    </alternativeName>
    <alternativeName>
        <fullName evidence="9">Dethiobiotin synthase</fullName>
    </alternativeName>
</protein>
<keyword evidence="2 9" id="KW-0436">Ligase</keyword>
<keyword evidence="5 9" id="KW-0093">Biotin biosynthesis</keyword>
<feature type="binding site" evidence="9">
    <location>
        <position position="123"/>
    </location>
    <ligand>
        <name>Mg(2+)</name>
        <dbReference type="ChEBI" id="CHEBI:18420"/>
    </ligand>
</feature>
<dbReference type="Pfam" id="PF13500">
    <property type="entry name" value="AAA_26"/>
    <property type="match status" value="1"/>
</dbReference>
<feature type="binding site" evidence="9">
    <location>
        <position position="60"/>
    </location>
    <ligand>
        <name>ATP</name>
        <dbReference type="ChEBI" id="CHEBI:30616"/>
    </ligand>
</feature>
<comment type="catalytic activity">
    <reaction evidence="9">
        <text>(7R,8S)-7,8-diammoniononanoate + CO2 + ATP = (4R,5S)-dethiobiotin + ADP + phosphate + 3 H(+)</text>
        <dbReference type="Rhea" id="RHEA:15805"/>
        <dbReference type="ChEBI" id="CHEBI:15378"/>
        <dbReference type="ChEBI" id="CHEBI:16526"/>
        <dbReference type="ChEBI" id="CHEBI:30616"/>
        <dbReference type="ChEBI" id="CHEBI:43474"/>
        <dbReference type="ChEBI" id="CHEBI:149469"/>
        <dbReference type="ChEBI" id="CHEBI:149473"/>
        <dbReference type="ChEBI" id="CHEBI:456216"/>
        <dbReference type="EC" id="6.3.3.3"/>
    </reaction>
</comment>
<comment type="cofactor">
    <cofactor evidence="9">
        <name>Mg(2+)</name>
        <dbReference type="ChEBI" id="CHEBI:18420"/>
    </cofactor>
</comment>
<feature type="binding site" evidence="9">
    <location>
        <begin position="123"/>
        <end position="126"/>
    </location>
    <ligand>
        <name>ATP</name>
        <dbReference type="ChEBI" id="CHEBI:30616"/>
    </ligand>
</feature>
<evidence type="ECO:0000256" key="1">
    <source>
        <dbReference type="ARBA" id="ARBA00022490"/>
    </source>
</evidence>
<dbReference type="HAMAP" id="MF_00336">
    <property type="entry name" value="BioD"/>
    <property type="match status" value="1"/>
</dbReference>
<evidence type="ECO:0000256" key="5">
    <source>
        <dbReference type="ARBA" id="ARBA00022756"/>
    </source>
</evidence>
<dbReference type="GO" id="GO:0009102">
    <property type="term" value="P:biotin biosynthetic process"/>
    <property type="evidence" value="ECO:0007669"/>
    <property type="project" value="UniProtKB-UniRule"/>
</dbReference>
<dbReference type="AlphaFoldDB" id="B8DPQ7"/>
<keyword evidence="4 9" id="KW-0547">Nucleotide-binding</keyword>
<dbReference type="CDD" id="cd03109">
    <property type="entry name" value="DTBS"/>
    <property type="match status" value="1"/>
</dbReference>
<comment type="similarity">
    <text evidence="9">Belongs to the dethiobiotin synthetase family.</text>
</comment>
<dbReference type="EMBL" id="CP001197">
    <property type="protein sequence ID" value="ACL07964.1"/>
    <property type="molecule type" value="Genomic_DNA"/>
</dbReference>
<comment type="subcellular location">
    <subcellularLocation>
        <location evidence="9">Cytoplasm</location>
    </subcellularLocation>
</comment>
<evidence type="ECO:0000256" key="8">
    <source>
        <dbReference type="ARBA" id="ARBA00047386"/>
    </source>
</evidence>
<keyword evidence="1 9" id="KW-0963">Cytoplasm</keyword>
<comment type="function">
    <text evidence="9">Catalyzes a mechanistically unusual reaction, the ATP-dependent insertion of CO2 between the N7 and N8 nitrogen atoms of 7,8-diaminopelargonic acid (DAPA, also called 7,8-diammoniononanoate) to form a ureido ring.</text>
</comment>
<feature type="binding site" evidence="9">
    <location>
        <begin position="215"/>
        <end position="217"/>
    </location>
    <ligand>
        <name>ATP</name>
        <dbReference type="ChEBI" id="CHEBI:30616"/>
    </ligand>
</feature>
<dbReference type="InterPro" id="IPR027417">
    <property type="entry name" value="P-loop_NTPase"/>
</dbReference>
<dbReference type="eggNOG" id="COG0132">
    <property type="taxonomic scope" value="Bacteria"/>
</dbReference>
<keyword evidence="7 9" id="KW-0460">Magnesium</keyword>
<dbReference type="GO" id="GO:0004141">
    <property type="term" value="F:dethiobiotin synthase activity"/>
    <property type="evidence" value="ECO:0007669"/>
    <property type="project" value="UniProtKB-UniRule"/>
</dbReference>
<comment type="caution">
    <text evidence="9">Lacks conserved residue(s) required for the propagation of feature annotation.</text>
</comment>
<dbReference type="PANTHER" id="PTHR43210:SF2">
    <property type="entry name" value="ATP-DEPENDENT DETHIOBIOTIN SYNTHETASE BIOD 2"/>
    <property type="match status" value="1"/>
</dbReference>
<feature type="active site" evidence="9">
    <location>
        <position position="45"/>
    </location>
</feature>
<dbReference type="STRING" id="883.DvMF_1009"/>
<organism evidence="10">
    <name type="scientific">Nitratidesulfovibrio vulgaris (strain DSM 19637 / Miyazaki F)</name>
    <name type="common">Desulfovibrio vulgaris</name>
    <dbReference type="NCBI Taxonomy" id="883"/>
    <lineage>
        <taxon>Bacteria</taxon>
        <taxon>Pseudomonadati</taxon>
        <taxon>Thermodesulfobacteriota</taxon>
        <taxon>Desulfovibrionia</taxon>
        <taxon>Desulfovibrionales</taxon>
        <taxon>Desulfovibrionaceae</taxon>
        <taxon>Nitratidesulfovibrio</taxon>
    </lineage>
</organism>
<dbReference type="GO" id="GO:0000287">
    <property type="term" value="F:magnesium ion binding"/>
    <property type="evidence" value="ECO:0007669"/>
    <property type="project" value="UniProtKB-UniRule"/>
</dbReference>
<feature type="binding site" evidence="9">
    <location>
        <position position="24"/>
    </location>
    <ligand>
        <name>Mg(2+)</name>
        <dbReference type="ChEBI" id="CHEBI:18420"/>
    </ligand>
</feature>
<dbReference type="UniPathway" id="UPA00078">
    <property type="reaction ID" value="UER00161"/>
</dbReference>
<proteinExistence type="inferred from homology"/>
<reference evidence="10" key="1">
    <citation type="submission" date="2008-10" db="EMBL/GenBank/DDBJ databases">
        <title>Complete sequence of Desulfovibrio vulgaris str. 'Miyazaki F'.</title>
        <authorList>
            <person name="Lucas S."/>
            <person name="Copeland A."/>
            <person name="Lapidus A."/>
            <person name="Glavina del Rio T."/>
            <person name="Dalin E."/>
            <person name="Tice H."/>
            <person name="Bruce D."/>
            <person name="Goodwin L."/>
            <person name="Pitluck S."/>
            <person name="Sims D."/>
            <person name="Brettin T."/>
            <person name="Detter J.C."/>
            <person name="Han C."/>
            <person name="Larimer F."/>
            <person name="Land M."/>
            <person name="Hauser L."/>
            <person name="Kyrpides N."/>
            <person name="Mikhailova N."/>
            <person name="Hazen T.C."/>
            <person name="Richardson P."/>
        </authorList>
    </citation>
    <scope>NUCLEOTIDE SEQUENCE</scope>
    <source>
        <strain evidence="10">Miyazaki F</strain>
    </source>
</reference>
<comment type="catalytic activity">
    <reaction evidence="8">
        <text>(7R,8S)-8-amino-7-(carboxyamino)nonanoate + ATP = (4R,5S)-dethiobiotin + ADP + phosphate + H(+)</text>
        <dbReference type="Rhea" id="RHEA:63684"/>
        <dbReference type="ChEBI" id="CHEBI:15378"/>
        <dbReference type="ChEBI" id="CHEBI:30616"/>
        <dbReference type="ChEBI" id="CHEBI:43474"/>
        <dbReference type="ChEBI" id="CHEBI:149470"/>
        <dbReference type="ChEBI" id="CHEBI:149473"/>
        <dbReference type="ChEBI" id="CHEBI:456216"/>
    </reaction>
</comment>
<sequence length="247" mass="26377">MNAMNQPPSRALFVVGTDTGVGKTVVSMLLLRELFARGERPFYAKPMQTGCKTPYDADSDAAFVYRHVPELAGRDPAEAVGWCFAAPKAPLHAARDEMRGVETEDLVRSLACLRSEHASLVLEGAGGLMVPFTPEALCIDCIRAADARPVLVARAGLGTVNHTLLSVEALVRRGMEPAGIVFVHTKERSASPDLVRDNMEAVAMLSGFPVSGVVPPIENLLHPPDAAFAPLRRMLDVPDGANAVVIS</sequence>
<evidence type="ECO:0000256" key="3">
    <source>
        <dbReference type="ARBA" id="ARBA00022723"/>
    </source>
</evidence>
<dbReference type="NCBIfam" id="TIGR00347">
    <property type="entry name" value="bioD"/>
    <property type="match status" value="1"/>
</dbReference>
<dbReference type="PIRSF" id="PIRSF006755">
    <property type="entry name" value="DTB_synth"/>
    <property type="match status" value="1"/>
</dbReference>
<dbReference type="KEGG" id="dvm:DvMF_1009"/>
<accession>B8DPQ7</accession>
<dbReference type="PANTHER" id="PTHR43210">
    <property type="entry name" value="DETHIOBIOTIN SYNTHETASE"/>
    <property type="match status" value="1"/>
</dbReference>
<gene>
    <name evidence="9" type="primary">bioD</name>
    <name evidence="10" type="ordered locus">DvMF_1009</name>
</gene>
<dbReference type="GO" id="GO:0005524">
    <property type="term" value="F:ATP binding"/>
    <property type="evidence" value="ECO:0007669"/>
    <property type="project" value="UniProtKB-UniRule"/>
</dbReference>
<dbReference type="HOGENOM" id="CLU_072551_3_1_7"/>
<evidence type="ECO:0000256" key="6">
    <source>
        <dbReference type="ARBA" id="ARBA00022840"/>
    </source>
</evidence>
<evidence type="ECO:0000256" key="7">
    <source>
        <dbReference type="ARBA" id="ARBA00022842"/>
    </source>
</evidence>
<dbReference type="Gene3D" id="3.40.50.300">
    <property type="entry name" value="P-loop containing nucleotide triphosphate hydrolases"/>
    <property type="match status" value="1"/>
</dbReference>
<dbReference type="SUPFAM" id="SSF52540">
    <property type="entry name" value="P-loop containing nucleoside triphosphate hydrolases"/>
    <property type="match status" value="1"/>
</dbReference>
<dbReference type="InterPro" id="IPR004472">
    <property type="entry name" value="DTB_synth_BioD"/>
</dbReference>
<dbReference type="GO" id="GO:0005829">
    <property type="term" value="C:cytosol"/>
    <property type="evidence" value="ECO:0007669"/>
    <property type="project" value="TreeGrafter"/>
</dbReference>
<dbReference type="OrthoDB" id="9802097at2"/>
<evidence type="ECO:0000313" key="10">
    <source>
        <dbReference type="EMBL" id="ACL07964.1"/>
    </source>
</evidence>
<evidence type="ECO:0000256" key="4">
    <source>
        <dbReference type="ARBA" id="ARBA00022741"/>
    </source>
</evidence>
<feature type="binding site" evidence="9">
    <location>
        <position position="60"/>
    </location>
    <ligand>
        <name>Mg(2+)</name>
        <dbReference type="ChEBI" id="CHEBI:18420"/>
    </ligand>
</feature>
<name>B8DPQ7_NITV9</name>
<evidence type="ECO:0000256" key="9">
    <source>
        <dbReference type="HAMAP-Rule" id="MF_00336"/>
    </source>
</evidence>
<feature type="binding site" evidence="9">
    <location>
        <begin position="183"/>
        <end position="184"/>
    </location>
    <ligand>
        <name>ATP</name>
        <dbReference type="ChEBI" id="CHEBI:30616"/>
    </ligand>
</feature>
<comment type="pathway">
    <text evidence="9">Cofactor biosynthesis; biotin biosynthesis; biotin from 7,8-diaminononanoate: step 1/2.</text>
</comment>